<gene>
    <name evidence="2" type="ORF">EZS28_026566</name>
</gene>
<accession>A0A5J4V4Q9</accession>
<feature type="compositionally biased region" description="Low complexity" evidence="1">
    <location>
        <begin position="343"/>
        <end position="365"/>
    </location>
</feature>
<feature type="compositionally biased region" description="Polar residues" evidence="1">
    <location>
        <begin position="373"/>
        <end position="382"/>
    </location>
</feature>
<feature type="compositionally biased region" description="Polar residues" evidence="1">
    <location>
        <begin position="143"/>
        <end position="160"/>
    </location>
</feature>
<feature type="compositionally biased region" description="Acidic residues" evidence="1">
    <location>
        <begin position="196"/>
        <end position="205"/>
    </location>
</feature>
<feature type="compositionally biased region" description="Polar residues" evidence="1">
    <location>
        <begin position="61"/>
        <end position="80"/>
    </location>
</feature>
<dbReference type="AlphaFoldDB" id="A0A5J4V4Q9"/>
<dbReference type="Proteomes" id="UP000324800">
    <property type="component" value="Unassembled WGS sequence"/>
</dbReference>
<feature type="non-terminal residue" evidence="2">
    <location>
        <position position="1"/>
    </location>
</feature>
<comment type="caution">
    <text evidence="2">The sequence shown here is derived from an EMBL/GenBank/DDBJ whole genome shotgun (WGS) entry which is preliminary data.</text>
</comment>
<reference evidence="2 3" key="1">
    <citation type="submission" date="2019-03" db="EMBL/GenBank/DDBJ databases">
        <title>Single cell metagenomics reveals metabolic interactions within the superorganism composed of flagellate Streblomastix strix and complex community of Bacteroidetes bacteria on its surface.</title>
        <authorList>
            <person name="Treitli S.C."/>
            <person name="Kolisko M."/>
            <person name="Husnik F."/>
            <person name="Keeling P."/>
            <person name="Hampl V."/>
        </authorList>
    </citation>
    <scope>NUCLEOTIDE SEQUENCE [LARGE SCALE GENOMIC DNA]</scope>
    <source>
        <strain evidence="2">ST1C</strain>
    </source>
</reference>
<name>A0A5J4V4Q9_9EUKA</name>
<feature type="region of interest" description="Disordered" evidence="1">
    <location>
        <begin position="46"/>
        <end position="209"/>
    </location>
</feature>
<evidence type="ECO:0000313" key="3">
    <source>
        <dbReference type="Proteomes" id="UP000324800"/>
    </source>
</evidence>
<evidence type="ECO:0000313" key="2">
    <source>
        <dbReference type="EMBL" id="KAA6377906.1"/>
    </source>
</evidence>
<feature type="compositionally biased region" description="Polar residues" evidence="1">
    <location>
        <begin position="88"/>
        <end position="98"/>
    </location>
</feature>
<feature type="compositionally biased region" description="Basic and acidic residues" evidence="1">
    <location>
        <begin position="99"/>
        <end position="121"/>
    </location>
</feature>
<evidence type="ECO:0000256" key="1">
    <source>
        <dbReference type="SAM" id="MobiDB-lite"/>
    </source>
</evidence>
<feature type="region of interest" description="Disordered" evidence="1">
    <location>
        <begin position="325"/>
        <end position="397"/>
    </location>
</feature>
<feature type="region of interest" description="Disordered" evidence="1">
    <location>
        <begin position="1"/>
        <end position="29"/>
    </location>
</feature>
<organism evidence="2 3">
    <name type="scientific">Streblomastix strix</name>
    <dbReference type="NCBI Taxonomy" id="222440"/>
    <lineage>
        <taxon>Eukaryota</taxon>
        <taxon>Metamonada</taxon>
        <taxon>Preaxostyla</taxon>
        <taxon>Oxymonadida</taxon>
        <taxon>Streblomastigidae</taxon>
        <taxon>Streblomastix</taxon>
    </lineage>
</organism>
<feature type="compositionally biased region" description="Basic and acidic residues" evidence="1">
    <location>
        <begin position="17"/>
        <end position="29"/>
    </location>
</feature>
<proteinExistence type="predicted"/>
<feature type="compositionally biased region" description="Basic residues" evidence="1">
    <location>
        <begin position="170"/>
        <end position="180"/>
    </location>
</feature>
<dbReference type="EMBL" id="SNRW01009498">
    <property type="protein sequence ID" value="KAA6377906.1"/>
    <property type="molecule type" value="Genomic_DNA"/>
</dbReference>
<sequence length="567" mass="65080">ESTDDEFDQQNEDDDKDFEHILTWHPKDEKDKDEFVAEKLIKIFDRPGGQYSENIDKRNLYSPSNFIGQKSVQKSISSIPFTLKEDQQSSSNEGNNDNRISKDEETDSEDRNDAEQLNKEPSKKKRQRKEVRLERKQGRKAIQQAQLEQMNQFMQMNNEPDNMMYEINAKKKKKNKKKPHSQGASTKLKKPRLDYEDQINDIDIEDDRREMKIDKESKNEQQEINQSNQSSQIQWVMQDKDKSNLPLLFDTPPNSSDLHLKSPDGGNNLLRISNPPPVHRLGDSFTQLQFAQNKMTWENQYPNHLQRKISGVSILELPSPGFVFQSDKNHYNSNSQDEGGQININSQSGSNSSSKSDLSSNSNNNIDMRNDSENFTSQSFTPPKQFIRIPPSEPKNNYLTSPQFSPYESRTSHQQIFNQIRNINTLEKPTKLAPKPNTKQFLLLPSQESPHVLDESVQMSQVSSNTPLQNKHIHLSAHAPLSSHSAAHRRIGSDLHDITSKQTLYIPHIYSHNKLQTQNVDMTGLRSEIQHSSPIQAIMGIQQLLDASQTQMINNTTDIQSPPNIQQ</sequence>
<protein>
    <submittedName>
        <fullName evidence="2">Uncharacterized protein</fullName>
    </submittedName>
</protein>
<feature type="compositionally biased region" description="Acidic residues" evidence="1">
    <location>
        <begin position="1"/>
        <end position="16"/>
    </location>
</feature>